<dbReference type="AlphaFoldDB" id="A0A561PNC3"/>
<evidence type="ECO:0000313" key="6">
    <source>
        <dbReference type="EMBL" id="TWF39617.1"/>
    </source>
</evidence>
<gene>
    <name evidence="6" type="ORF">FHW36_10554</name>
</gene>
<keyword evidence="4" id="KW-0051">Antiviral defense</keyword>
<protein>
    <recommendedName>
        <fullName evidence="5">cGAS/DncV-like nucleotidyltransferase C-terminal helical domain-containing protein</fullName>
    </recommendedName>
</protein>
<dbReference type="RefSeq" id="WP_222429111.1">
    <property type="nucleotide sequence ID" value="NZ_VIWO01000005.1"/>
</dbReference>
<dbReference type="InterPro" id="IPR058909">
    <property type="entry name" value="CD_NTase_C"/>
</dbReference>
<evidence type="ECO:0000256" key="2">
    <source>
        <dbReference type="ARBA" id="ARBA00022695"/>
    </source>
</evidence>
<organism evidence="6 7">
    <name type="scientific">Chitinophaga polysaccharea</name>
    <dbReference type="NCBI Taxonomy" id="1293035"/>
    <lineage>
        <taxon>Bacteria</taxon>
        <taxon>Pseudomonadati</taxon>
        <taxon>Bacteroidota</taxon>
        <taxon>Chitinophagia</taxon>
        <taxon>Chitinophagales</taxon>
        <taxon>Chitinophagaceae</taxon>
        <taxon>Chitinophaga</taxon>
    </lineage>
</organism>
<evidence type="ECO:0000256" key="1">
    <source>
        <dbReference type="ARBA" id="ARBA00022679"/>
    </source>
</evidence>
<keyword evidence="2" id="KW-0548">Nucleotidyltransferase</keyword>
<reference evidence="6 7" key="1">
    <citation type="submission" date="2019-06" db="EMBL/GenBank/DDBJ databases">
        <title>Sorghum-associated microbial communities from plants grown in Nebraska, USA.</title>
        <authorList>
            <person name="Schachtman D."/>
        </authorList>
    </citation>
    <scope>NUCLEOTIDE SEQUENCE [LARGE SCALE GENOMIC DNA]</scope>
    <source>
        <strain evidence="6 7">1209</strain>
    </source>
</reference>
<dbReference type="Proteomes" id="UP000320811">
    <property type="component" value="Unassembled WGS sequence"/>
</dbReference>
<name>A0A561PNC3_9BACT</name>
<evidence type="ECO:0000256" key="3">
    <source>
        <dbReference type="ARBA" id="ARBA00022741"/>
    </source>
</evidence>
<evidence type="ECO:0000313" key="7">
    <source>
        <dbReference type="Proteomes" id="UP000320811"/>
    </source>
</evidence>
<sequence>MQRNNYRELIQGVRNRLDPESRVFTKSLNEDLSTLSYGEVREYVNYAMRAVDTDYTARSKQAGERVKNHLIDGGISADFKYQGSVMTDTHIKGVSDIDLLAVSKQFYSCDNAGIKKVLEDAEARRRYYTSQIEKLKREEAAPLYKGDVCSDLCRLRVGSETVLCDVYTVCDISKPKSIKIRNKDLGRDVDVVIANWYDDVNSIVNDKGDSRGIQVYNKLLNVRGKIDFPFMSIDRINSRSAETGGRLKKMIRFLKNIKAKSSLSIDLTSFDFNAICYSIAVDDYQSISFYELVFVLQYHLTRISSSSLLSDNVKSVDGKEYIFKDNPQKLQGLKNIIAEIDVVATDLRTQIL</sequence>
<keyword evidence="3" id="KW-0547">Nucleotide-binding</keyword>
<keyword evidence="7" id="KW-1185">Reference proteome</keyword>
<accession>A0A561PNC3</accession>
<proteinExistence type="predicted"/>
<dbReference type="Pfam" id="PF26305">
    <property type="entry name" value="CD_NTase_C"/>
    <property type="match status" value="1"/>
</dbReference>
<feature type="domain" description="cGAS/DncV-like nucleotidyltransferase C-terminal helical" evidence="5">
    <location>
        <begin position="235"/>
        <end position="339"/>
    </location>
</feature>
<keyword evidence="1" id="KW-0808">Transferase</keyword>
<dbReference type="EMBL" id="VIWO01000005">
    <property type="protein sequence ID" value="TWF39617.1"/>
    <property type="molecule type" value="Genomic_DNA"/>
</dbReference>
<evidence type="ECO:0000256" key="4">
    <source>
        <dbReference type="ARBA" id="ARBA00023118"/>
    </source>
</evidence>
<evidence type="ECO:0000259" key="5">
    <source>
        <dbReference type="Pfam" id="PF26305"/>
    </source>
</evidence>
<comment type="caution">
    <text evidence="6">The sequence shown here is derived from an EMBL/GenBank/DDBJ whole genome shotgun (WGS) entry which is preliminary data.</text>
</comment>